<feature type="region of interest" description="Disordered" evidence="1">
    <location>
        <begin position="1"/>
        <end position="27"/>
    </location>
</feature>
<gene>
    <name evidence="2" type="ORF">GCM10009850_066760</name>
</gene>
<evidence type="ECO:0000313" key="3">
    <source>
        <dbReference type="Proteomes" id="UP001499843"/>
    </source>
</evidence>
<evidence type="ECO:0000256" key="1">
    <source>
        <dbReference type="SAM" id="MobiDB-lite"/>
    </source>
</evidence>
<dbReference type="Proteomes" id="UP001499843">
    <property type="component" value="Unassembled WGS sequence"/>
</dbReference>
<organism evidence="2 3">
    <name type="scientific">Nonomuraea monospora</name>
    <dbReference type="NCBI Taxonomy" id="568818"/>
    <lineage>
        <taxon>Bacteria</taxon>
        <taxon>Bacillati</taxon>
        <taxon>Actinomycetota</taxon>
        <taxon>Actinomycetes</taxon>
        <taxon>Streptosporangiales</taxon>
        <taxon>Streptosporangiaceae</taxon>
        <taxon>Nonomuraea</taxon>
    </lineage>
</organism>
<keyword evidence="3" id="KW-1185">Reference proteome</keyword>
<evidence type="ECO:0000313" key="2">
    <source>
        <dbReference type="EMBL" id="GAA2211217.1"/>
    </source>
</evidence>
<protein>
    <recommendedName>
        <fullName evidence="4">Transposase</fullName>
    </recommendedName>
</protein>
<dbReference type="EMBL" id="BAAAQX010000019">
    <property type="protein sequence ID" value="GAA2211217.1"/>
    <property type="molecule type" value="Genomic_DNA"/>
</dbReference>
<proteinExistence type="predicted"/>
<sequence>MGAIVPSKSKKKPDFVHSETVADTASAKRRGAREVIAMLVTVEQRGRIGQTPGCGVNVDWGRVFTGRAATVTGLAS</sequence>
<name>A0ABP5PHK0_9ACTN</name>
<reference evidence="3" key="1">
    <citation type="journal article" date="2019" name="Int. J. Syst. Evol. Microbiol.">
        <title>The Global Catalogue of Microorganisms (GCM) 10K type strain sequencing project: providing services to taxonomists for standard genome sequencing and annotation.</title>
        <authorList>
            <consortium name="The Broad Institute Genomics Platform"/>
            <consortium name="The Broad Institute Genome Sequencing Center for Infectious Disease"/>
            <person name="Wu L."/>
            <person name="Ma J."/>
        </authorList>
    </citation>
    <scope>NUCLEOTIDE SEQUENCE [LARGE SCALE GENOMIC DNA]</scope>
    <source>
        <strain evidence="3">JCM 16114</strain>
    </source>
</reference>
<comment type="caution">
    <text evidence="2">The sequence shown here is derived from an EMBL/GenBank/DDBJ whole genome shotgun (WGS) entry which is preliminary data.</text>
</comment>
<accession>A0ABP5PHK0</accession>
<evidence type="ECO:0008006" key="4">
    <source>
        <dbReference type="Google" id="ProtNLM"/>
    </source>
</evidence>